<reference evidence="4 5" key="1">
    <citation type="journal article" date="2020" name="ISME J.">
        <title>Comparative genomics reveals insights into cyanobacterial evolution and habitat adaptation.</title>
        <authorList>
            <person name="Chen M.Y."/>
            <person name="Teng W.K."/>
            <person name="Zhao L."/>
            <person name="Hu C.X."/>
            <person name="Zhou Y.K."/>
            <person name="Han B.P."/>
            <person name="Song L.R."/>
            <person name="Shu W.S."/>
        </authorList>
    </citation>
    <scope>NUCLEOTIDE SEQUENCE [LARGE SCALE GENOMIC DNA]</scope>
    <source>
        <strain evidence="4 5">FACHB-288</strain>
    </source>
</reference>
<comment type="caution">
    <text evidence="4">The sequence shown here is derived from an EMBL/GenBank/DDBJ whole genome shotgun (WGS) entry which is preliminary data.</text>
</comment>
<evidence type="ECO:0000313" key="5">
    <source>
        <dbReference type="Proteomes" id="UP000658514"/>
    </source>
</evidence>
<evidence type="ECO:0000259" key="3">
    <source>
        <dbReference type="Pfam" id="PF13579"/>
    </source>
</evidence>
<dbReference type="PANTHER" id="PTHR46401:SF2">
    <property type="entry name" value="GLYCOSYLTRANSFERASE WBBK-RELATED"/>
    <property type="match status" value="1"/>
</dbReference>
<name>A0ABR8AL64_9CYAN</name>
<dbReference type="EMBL" id="JACJQH010000114">
    <property type="protein sequence ID" value="MBD2200787.1"/>
    <property type="molecule type" value="Genomic_DNA"/>
</dbReference>
<keyword evidence="5" id="KW-1185">Reference proteome</keyword>
<feature type="domain" description="Glycosyltransferase subfamily 4-like N-terminal" evidence="3">
    <location>
        <begin position="95"/>
        <end position="257"/>
    </location>
</feature>
<evidence type="ECO:0000313" key="4">
    <source>
        <dbReference type="EMBL" id="MBD2200787.1"/>
    </source>
</evidence>
<gene>
    <name evidence="4" type="ORF">H6G24_36005</name>
</gene>
<dbReference type="PANTHER" id="PTHR46401">
    <property type="entry name" value="GLYCOSYLTRANSFERASE WBBK-RELATED"/>
    <property type="match status" value="1"/>
</dbReference>
<evidence type="ECO:0000256" key="1">
    <source>
        <dbReference type="ARBA" id="ARBA00022679"/>
    </source>
</evidence>
<sequence>MTFSEWLKKSLLTKYTNKGYRDRELMGTDREFLSGEGVNFEDGRQSNSEKFSTFVYPSIISHQSLGVKEAWYDQSLNLSVITEFFPPDYAATGQLIEELVSQLSKQGVNIEVFTGQPGYAFGTSNAPTVEQVGRVRIQRSRSAQLWSRRVRGKAINGILFTLRAVLHLIRCVRRRNLLLLTSAPPFLPIVGYIAHLCFGLSYVCLIYDIYPDIAIALGVIPKNHWLGKFWQVLNQKIWQKSQGVIVLSPAMKQRLVTTCPEIADKVSVIHSWGDPELIVPIVKKDNWFAKKYNLVNKFTVLYSGNMGRCHDLDTILAAAKQLQNEPIQFVCIGGGPKHDSFIEEVNHLGLSNFLFLPYQEKHILPYSLTACDLSLVSVEAGMESLVAPSKLYPALATGRPVAVICSQSSYLRQLITEAKCGDSFENGDSYGLAEFIRLLSNDQKLAENMGMASRKYLQSHFTPEIIAKQYLKVLQKAVSSSV</sequence>
<proteinExistence type="predicted"/>
<dbReference type="InterPro" id="IPR001296">
    <property type="entry name" value="Glyco_trans_1"/>
</dbReference>
<dbReference type="Proteomes" id="UP000658514">
    <property type="component" value="Unassembled WGS sequence"/>
</dbReference>
<dbReference type="CDD" id="cd03794">
    <property type="entry name" value="GT4_WbuB-like"/>
    <property type="match status" value="1"/>
</dbReference>
<protein>
    <submittedName>
        <fullName evidence="4">Glycosyltransferase family 4 protein</fullName>
    </submittedName>
</protein>
<evidence type="ECO:0000259" key="2">
    <source>
        <dbReference type="Pfam" id="PF00534"/>
    </source>
</evidence>
<keyword evidence="1" id="KW-0808">Transferase</keyword>
<dbReference type="Pfam" id="PF00534">
    <property type="entry name" value="Glycos_transf_1"/>
    <property type="match status" value="1"/>
</dbReference>
<dbReference type="Pfam" id="PF13579">
    <property type="entry name" value="Glyco_trans_4_4"/>
    <property type="match status" value="1"/>
</dbReference>
<accession>A0ABR8AL64</accession>
<dbReference type="RefSeq" id="WP_190552019.1">
    <property type="nucleotide sequence ID" value="NZ_CAWPNO010000018.1"/>
</dbReference>
<dbReference type="Gene3D" id="3.40.50.2000">
    <property type="entry name" value="Glycogen Phosphorylase B"/>
    <property type="match status" value="2"/>
</dbReference>
<feature type="domain" description="Glycosyl transferase family 1" evidence="2">
    <location>
        <begin position="286"/>
        <end position="455"/>
    </location>
</feature>
<organism evidence="4 5">
    <name type="scientific">Calothrix parietina FACHB-288</name>
    <dbReference type="NCBI Taxonomy" id="2692896"/>
    <lineage>
        <taxon>Bacteria</taxon>
        <taxon>Bacillati</taxon>
        <taxon>Cyanobacteriota</taxon>
        <taxon>Cyanophyceae</taxon>
        <taxon>Nostocales</taxon>
        <taxon>Calotrichaceae</taxon>
        <taxon>Calothrix</taxon>
    </lineage>
</organism>
<dbReference type="SUPFAM" id="SSF53756">
    <property type="entry name" value="UDP-Glycosyltransferase/glycogen phosphorylase"/>
    <property type="match status" value="1"/>
</dbReference>
<dbReference type="InterPro" id="IPR028098">
    <property type="entry name" value="Glyco_trans_4-like_N"/>
</dbReference>